<evidence type="ECO:0000256" key="1">
    <source>
        <dbReference type="SAM" id="Phobius"/>
    </source>
</evidence>
<reference evidence="2 3" key="1">
    <citation type="submission" date="2020-11" db="EMBL/GenBank/DDBJ databases">
        <title>Winogradskyella marina sp. nov., isolated from marine sediment.</title>
        <authorList>
            <person name="Bo J."/>
            <person name="Wang S."/>
            <person name="Song X."/>
            <person name="Du Z."/>
        </authorList>
    </citation>
    <scope>NUCLEOTIDE SEQUENCE [LARGE SCALE GENOMIC DNA]</scope>
    <source>
        <strain evidence="2 3">F6397</strain>
    </source>
</reference>
<keyword evidence="1" id="KW-0472">Membrane</keyword>
<comment type="caution">
    <text evidence="2">The sequence shown here is derived from an EMBL/GenBank/DDBJ whole genome shotgun (WGS) entry which is preliminary data.</text>
</comment>
<proteinExistence type="predicted"/>
<feature type="transmembrane region" description="Helical" evidence="1">
    <location>
        <begin position="68"/>
        <end position="91"/>
    </location>
</feature>
<protein>
    <submittedName>
        <fullName evidence="2">Riboflavin synthase subunit beta</fullName>
    </submittedName>
</protein>
<keyword evidence="1" id="KW-1133">Transmembrane helix</keyword>
<sequence length="94" mass="10998">MGLMKMKKNRKYNYKPRFYKGEGSPFELKHKFDEQRTTVNPTKGIKGKLNAALHDYKHNQDENVNKRVLIIVAILVLLFLFIIGFDLSIFLPKS</sequence>
<name>A0ABS0EJS3_9FLAO</name>
<evidence type="ECO:0000313" key="3">
    <source>
        <dbReference type="Proteomes" id="UP000611215"/>
    </source>
</evidence>
<dbReference type="RefSeq" id="WP_195871979.1">
    <property type="nucleotide sequence ID" value="NZ_JADOET010000011.1"/>
</dbReference>
<dbReference type="Proteomes" id="UP000611215">
    <property type="component" value="Unassembled WGS sequence"/>
</dbReference>
<organism evidence="2 3">
    <name type="scientific">Winogradskyella marina</name>
    <dbReference type="NCBI Taxonomy" id="2785530"/>
    <lineage>
        <taxon>Bacteria</taxon>
        <taxon>Pseudomonadati</taxon>
        <taxon>Bacteroidota</taxon>
        <taxon>Flavobacteriia</taxon>
        <taxon>Flavobacteriales</taxon>
        <taxon>Flavobacteriaceae</taxon>
        <taxon>Winogradskyella</taxon>
    </lineage>
</organism>
<gene>
    <name evidence="2" type="ORF">ITJ86_12475</name>
</gene>
<evidence type="ECO:0000313" key="2">
    <source>
        <dbReference type="EMBL" id="MBF8150719.1"/>
    </source>
</evidence>
<keyword evidence="3" id="KW-1185">Reference proteome</keyword>
<accession>A0ABS0EJS3</accession>
<keyword evidence="1" id="KW-0812">Transmembrane</keyword>
<dbReference type="EMBL" id="JADOET010000011">
    <property type="protein sequence ID" value="MBF8150719.1"/>
    <property type="molecule type" value="Genomic_DNA"/>
</dbReference>